<dbReference type="PANTHER" id="PTHR10357">
    <property type="entry name" value="ALPHA-AMYLASE FAMILY MEMBER"/>
    <property type="match status" value="1"/>
</dbReference>
<proteinExistence type="predicted"/>
<protein>
    <submittedName>
        <fullName evidence="4">Glycoside hydrolase family 13 protein</fullName>
    </submittedName>
</protein>
<name>A0A9E2SA00_9BACT</name>
<evidence type="ECO:0000313" key="5">
    <source>
        <dbReference type="Proteomes" id="UP000812270"/>
    </source>
</evidence>
<keyword evidence="5" id="KW-1185">Reference proteome</keyword>
<dbReference type="PANTHER" id="PTHR10357:SF210">
    <property type="entry name" value="MALTODEXTRIN GLUCOSIDASE"/>
    <property type="match status" value="1"/>
</dbReference>
<dbReference type="SMART" id="SM00642">
    <property type="entry name" value="Aamy"/>
    <property type="match status" value="1"/>
</dbReference>
<evidence type="ECO:0000256" key="2">
    <source>
        <dbReference type="ARBA" id="ARBA00023295"/>
    </source>
</evidence>
<reference evidence="4" key="1">
    <citation type="submission" date="2021-06" db="EMBL/GenBank/DDBJ databases">
        <authorList>
            <person name="Huq M.A."/>
        </authorList>
    </citation>
    <scope>NUCLEOTIDE SEQUENCE</scope>
    <source>
        <strain evidence="4">MAH-26</strain>
    </source>
</reference>
<dbReference type="GO" id="GO:0005975">
    <property type="term" value="P:carbohydrate metabolic process"/>
    <property type="evidence" value="ECO:0007669"/>
    <property type="project" value="InterPro"/>
</dbReference>
<dbReference type="EMBL" id="JAHSPG010000006">
    <property type="protein sequence ID" value="MBV4357613.1"/>
    <property type="molecule type" value="Genomic_DNA"/>
</dbReference>
<evidence type="ECO:0000256" key="1">
    <source>
        <dbReference type="ARBA" id="ARBA00022801"/>
    </source>
</evidence>
<evidence type="ECO:0000313" key="4">
    <source>
        <dbReference type="EMBL" id="MBV4357613.1"/>
    </source>
</evidence>
<dbReference type="InterPro" id="IPR006047">
    <property type="entry name" value="GH13_cat_dom"/>
</dbReference>
<evidence type="ECO:0000259" key="3">
    <source>
        <dbReference type="SMART" id="SM00642"/>
    </source>
</evidence>
<dbReference type="Pfam" id="PF10438">
    <property type="entry name" value="Cyc-maltodext_C"/>
    <property type="match status" value="1"/>
</dbReference>
<keyword evidence="2" id="KW-0326">Glycosidase</keyword>
<dbReference type="RefSeq" id="WP_217791267.1">
    <property type="nucleotide sequence ID" value="NZ_JAHSPG010000006.1"/>
</dbReference>
<feature type="domain" description="Glycosyl hydrolase family 13 catalytic" evidence="3">
    <location>
        <begin position="128"/>
        <end position="526"/>
    </location>
</feature>
<dbReference type="AlphaFoldDB" id="A0A9E2SA00"/>
<dbReference type="Pfam" id="PF09087">
    <property type="entry name" value="Cyc-maltodext_N"/>
    <property type="match status" value="1"/>
</dbReference>
<dbReference type="CDD" id="cd11340">
    <property type="entry name" value="AmyAc_bac_CMD_like_3"/>
    <property type="match status" value="1"/>
</dbReference>
<keyword evidence="1 4" id="KW-0378">Hydrolase</keyword>
<dbReference type="InterPro" id="IPR015171">
    <property type="entry name" value="Cyc-maltodext_N"/>
</dbReference>
<dbReference type="Proteomes" id="UP000812270">
    <property type="component" value="Unassembled WGS sequence"/>
</dbReference>
<gene>
    <name evidence="4" type="ORF">KTO63_10670</name>
</gene>
<accession>A0A9E2SA00</accession>
<sequence length="615" mass="71378">MRKLSILFIMALLPFAIFCQQITRIEPSNWWTGMKYNTVTILVYGNSIAELTPSFIYNDVELVNTEKVENKNYLFVTIKIGPNAKAGNIQINFSKNSKTVLSKSFPLLKRENGSANRPSFTPKDAIFLIVPDRFSNGDAKNDVISYMNENTVDRNDENKRHGGDIQGIINHLDYIKSLGFTQIWNTPLIENDQPLYSYHGYAATDFYKIDARFGTNEQFKLMVKEANKRGIGVIWDVVLNHCGNQYYFIKDLPLKDWIHYPDSRTRTNHLKTTITDPYATEIDKQEYTDGWFDDHMPDLNQRNPLMAKYLIQNTIWWIEYAGISGLREDTWSYSDKDFLATWSKAILDEYPNMNMTGEEMTKQVYMTSYWQKDKANSDGYQCYLPALMDFSLNDNIISSFNSSNEWFSTWRDTYQSIAQDYLFPHPDNILIFPDNHDVDRFYSRLNKNFANWKLGIAMYMTMRGIPEFLYGTEVLMTNERPGSDGQRRGDFYGGWISDTKDAKTGAGLTSEEKDAQQYFSKLLNWRKTCTAVANGKFKHYAPQKNDVYVYFRYTGNKKVMVVLNKNKETVVLDLKRYEEMIPATFKAKDIVTDEPISVDNTLEVKAKTAMILEIE</sequence>
<organism evidence="4 5">
    <name type="scientific">Pinibacter aurantiacus</name>
    <dbReference type="NCBI Taxonomy" id="2851599"/>
    <lineage>
        <taxon>Bacteria</taxon>
        <taxon>Pseudomonadati</taxon>
        <taxon>Bacteroidota</taxon>
        <taxon>Chitinophagia</taxon>
        <taxon>Chitinophagales</taxon>
        <taxon>Chitinophagaceae</taxon>
        <taxon>Pinibacter</taxon>
    </lineage>
</organism>
<dbReference type="InterPro" id="IPR019492">
    <property type="entry name" value="Cyclo-malto-dextrinase_C"/>
</dbReference>
<dbReference type="Pfam" id="PF00128">
    <property type="entry name" value="Alpha-amylase"/>
    <property type="match status" value="1"/>
</dbReference>
<dbReference type="GO" id="GO:0016798">
    <property type="term" value="F:hydrolase activity, acting on glycosyl bonds"/>
    <property type="evidence" value="ECO:0007669"/>
    <property type="project" value="UniProtKB-KW"/>
</dbReference>
<comment type="caution">
    <text evidence="4">The sequence shown here is derived from an EMBL/GenBank/DDBJ whole genome shotgun (WGS) entry which is preliminary data.</text>
</comment>